<evidence type="ECO:0000313" key="2">
    <source>
        <dbReference type="EMBL" id="EPS28489.1"/>
    </source>
</evidence>
<name>S7ZDX5_PENO1</name>
<proteinExistence type="predicted"/>
<reference evidence="2 3" key="1">
    <citation type="journal article" date="2013" name="PLoS ONE">
        <title>Genomic and secretomic analyses reveal unique features of the lignocellulolytic enzyme system of Penicillium decumbens.</title>
        <authorList>
            <person name="Liu G."/>
            <person name="Zhang L."/>
            <person name="Wei X."/>
            <person name="Zou G."/>
            <person name="Qin Y."/>
            <person name="Ma L."/>
            <person name="Li J."/>
            <person name="Zheng H."/>
            <person name="Wang S."/>
            <person name="Wang C."/>
            <person name="Xun L."/>
            <person name="Zhao G.-P."/>
            <person name="Zhou Z."/>
            <person name="Qu Y."/>
        </authorList>
    </citation>
    <scope>NUCLEOTIDE SEQUENCE [LARGE SCALE GENOMIC DNA]</scope>
    <source>
        <strain evidence="3">114-2 / CGMCC 5302</strain>
    </source>
</reference>
<feature type="chain" id="PRO_5004559831" evidence="1">
    <location>
        <begin position="21"/>
        <end position="139"/>
    </location>
</feature>
<evidence type="ECO:0000313" key="3">
    <source>
        <dbReference type="Proteomes" id="UP000019376"/>
    </source>
</evidence>
<evidence type="ECO:0000256" key="1">
    <source>
        <dbReference type="SAM" id="SignalP"/>
    </source>
</evidence>
<dbReference type="OrthoDB" id="3497702at2759"/>
<feature type="signal peptide" evidence="1">
    <location>
        <begin position="1"/>
        <end position="20"/>
    </location>
</feature>
<dbReference type="HOGENOM" id="CLU_153989_0_0_1"/>
<protein>
    <submittedName>
        <fullName evidence="2">Uncharacterized protein</fullName>
    </submittedName>
</protein>
<accession>S7ZDX5</accession>
<sequence>MQFINVAAVASALFSTVALAAPAAELGWKPQTATVQLANEQSGASANVVIPIDGISRPVQELWSHTAISAEHHGLVFASSAQLTTFQQSTVCTITEDSRHVDAKLDAEKTWVSFGNAPIELCAALITCHCEGEAKQHSH</sequence>
<dbReference type="AlphaFoldDB" id="S7ZDX5"/>
<gene>
    <name evidence="2" type="ORF">PDE_03435</name>
</gene>
<dbReference type="eggNOG" id="ENOG502SFM8">
    <property type="taxonomic scope" value="Eukaryota"/>
</dbReference>
<dbReference type="EMBL" id="KB644411">
    <property type="protein sequence ID" value="EPS28489.1"/>
    <property type="molecule type" value="Genomic_DNA"/>
</dbReference>
<organism evidence="2 3">
    <name type="scientific">Penicillium oxalicum (strain 114-2 / CGMCC 5302)</name>
    <name type="common">Penicillium decumbens</name>
    <dbReference type="NCBI Taxonomy" id="933388"/>
    <lineage>
        <taxon>Eukaryota</taxon>
        <taxon>Fungi</taxon>
        <taxon>Dikarya</taxon>
        <taxon>Ascomycota</taxon>
        <taxon>Pezizomycotina</taxon>
        <taxon>Eurotiomycetes</taxon>
        <taxon>Eurotiomycetidae</taxon>
        <taxon>Eurotiales</taxon>
        <taxon>Aspergillaceae</taxon>
        <taxon>Penicillium</taxon>
    </lineage>
</organism>
<keyword evidence="1" id="KW-0732">Signal</keyword>
<keyword evidence="3" id="KW-1185">Reference proteome</keyword>
<dbReference type="Proteomes" id="UP000019376">
    <property type="component" value="Unassembled WGS sequence"/>
</dbReference>
<dbReference type="PhylomeDB" id="S7ZDX5"/>